<reference evidence="1 2" key="1">
    <citation type="submission" date="2021-06" db="EMBL/GenBank/DDBJ databases">
        <authorList>
            <person name="Kallberg Y."/>
            <person name="Tangrot J."/>
            <person name="Rosling A."/>
        </authorList>
    </citation>
    <scope>NUCLEOTIDE SEQUENCE [LARGE SCALE GENOMIC DNA]</scope>
    <source>
        <strain evidence="1 2">120-4 pot B 10/14</strain>
    </source>
</reference>
<keyword evidence="2" id="KW-1185">Reference proteome</keyword>
<gene>
    <name evidence="1" type="ORF">GMARGA_LOCUS19181</name>
</gene>
<proteinExistence type="predicted"/>
<sequence length="93" mass="10937">FCKKRTHILLTNNEKWMVINIHRHLFGDISITKQKQNFTLRKQVVLVSNISESTVEAILPTWNKQNDGTFLSNQKIGWPKLGLNKDIKWLNTY</sequence>
<feature type="non-terminal residue" evidence="1">
    <location>
        <position position="1"/>
    </location>
</feature>
<dbReference type="EMBL" id="CAJVQB010015824">
    <property type="protein sequence ID" value="CAG8776831.1"/>
    <property type="molecule type" value="Genomic_DNA"/>
</dbReference>
<accession>A0ABN7VIV5</accession>
<name>A0ABN7VIV5_GIGMA</name>
<comment type="caution">
    <text evidence="1">The sequence shown here is derived from an EMBL/GenBank/DDBJ whole genome shotgun (WGS) entry which is preliminary data.</text>
</comment>
<organism evidence="1 2">
    <name type="scientific">Gigaspora margarita</name>
    <dbReference type="NCBI Taxonomy" id="4874"/>
    <lineage>
        <taxon>Eukaryota</taxon>
        <taxon>Fungi</taxon>
        <taxon>Fungi incertae sedis</taxon>
        <taxon>Mucoromycota</taxon>
        <taxon>Glomeromycotina</taxon>
        <taxon>Glomeromycetes</taxon>
        <taxon>Diversisporales</taxon>
        <taxon>Gigasporaceae</taxon>
        <taxon>Gigaspora</taxon>
    </lineage>
</organism>
<protein>
    <submittedName>
        <fullName evidence="1">27537_t:CDS:1</fullName>
    </submittedName>
</protein>
<evidence type="ECO:0000313" key="2">
    <source>
        <dbReference type="Proteomes" id="UP000789901"/>
    </source>
</evidence>
<evidence type="ECO:0000313" key="1">
    <source>
        <dbReference type="EMBL" id="CAG8776831.1"/>
    </source>
</evidence>
<dbReference type="Proteomes" id="UP000789901">
    <property type="component" value="Unassembled WGS sequence"/>
</dbReference>